<dbReference type="CDD" id="cd17319">
    <property type="entry name" value="MFS_ExuT_GudP_like"/>
    <property type="match status" value="1"/>
</dbReference>
<keyword evidence="8" id="KW-0614">Plasmid</keyword>
<evidence type="ECO:0000256" key="5">
    <source>
        <dbReference type="ARBA" id="ARBA00023136"/>
    </source>
</evidence>
<dbReference type="Gene3D" id="1.20.1250.20">
    <property type="entry name" value="MFS general substrate transporter like domains"/>
    <property type="match status" value="2"/>
</dbReference>
<feature type="transmembrane region" description="Helical" evidence="6">
    <location>
        <begin position="190"/>
        <end position="212"/>
    </location>
</feature>
<feature type="domain" description="Major facilitator superfamily (MFS) profile" evidence="7">
    <location>
        <begin position="31"/>
        <end position="443"/>
    </location>
</feature>
<dbReference type="PROSITE" id="PS50850">
    <property type="entry name" value="MFS"/>
    <property type="match status" value="1"/>
</dbReference>
<protein>
    <submittedName>
        <fullName evidence="8">Tartrate transporter</fullName>
    </submittedName>
</protein>
<keyword evidence="3 6" id="KW-0812">Transmembrane</keyword>
<dbReference type="Pfam" id="PF07690">
    <property type="entry name" value="MFS_1"/>
    <property type="match status" value="1"/>
</dbReference>
<comment type="subcellular location">
    <subcellularLocation>
        <location evidence="1">Membrane</location>
        <topology evidence="1">Multi-pass membrane protein</topology>
    </subcellularLocation>
</comment>
<feature type="transmembrane region" description="Helical" evidence="6">
    <location>
        <begin position="27"/>
        <end position="45"/>
    </location>
</feature>
<name>A0A679K2C4_9HYPH</name>
<reference evidence="9" key="3">
    <citation type="submission" date="2021-08" db="EMBL/GenBank/DDBJ databases">
        <authorList>
            <person name="Tani A."/>
            <person name="Ola A."/>
            <person name="Ogura Y."/>
            <person name="Katsura K."/>
            <person name="Hayashi T."/>
        </authorList>
    </citation>
    <scope>NUCLEOTIDE SEQUENCE</scope>
    <source>
        <strain evidence="9">DSM 21893</strain>
    </source>
</reference>
<feature type="transmembrane region" description="Helical" evidence="6">
    <location>
        <begin position="327"/>
        <end position="347"/>
    </location>
</feature>
<dbReference type="EMBL" id="BPQF01000002">
    <property type="protein sequence ID" value="GJD37853.1"/>
    <property type="molecule type" value="Genomic_DNA"/>
</dbReference>
<evidence type="ECO:0000313" key="10">
    <source>
        <dbReference type="Proteomes" id="UP001055307"/>
    </source>
</evidence>
<dbReference type="FunFam" id="1.20.1250.20:FF:000018">
    <property type="entry name" value="MFS transporter permease"/>
    <property type="match status" value="1"/>
</dbReference>
<keyword evidence="2" id="KW-0813">Transport</keyword>
<sequence length="459" mass="49098">MAIRSHPAHRASPVGQNPALDAAYHRITWRLLPFLMMLWILSWIDRVNIGFAKLQMLSDLKFSETVYGIGAGIFFIGYFLCEVPSNLLLEHVGARKTIARITLLWGACCVAMMFVTTPAFFYVLRFLLGVFEAGFFPGVVLYLTYWYPSARRARVLGLFMSAAAIAGVIGGPLAGAILTGLDGVNGWDGWQWVFLLEGIPSILAGLVTIFFLGNVLTDRPAKADWLTPEQRALIEADLARDAEALGPREHRILASLKNVRVWQCIAIYFCLVTGYSALIFFGPSVVHDAGYTDPLIIGWIMSAAFLFGGIGMVLNGRHSDRTGEVRLHCGIPAMIGALAIALVGFLVPASPALAMLALAVAIVGTMSAIPVFWQIPGRFLAGSAAAAGFALINSMANLAGFGAPAVMGYLRENTGSASAGLWLIAAFQLATIVLILAFVPPATPAGERRGTTGAAPEPA</sequence>
<dbReference type="EMBL" id="LR743510">
    <property type="protein sequence ID" value="CAA2139094.1"/>
    <property type="molecule type" value="Genomic_DNA"/>
</dbReference>
<feature type="transmembrane region" description="Helical" evidence="6">
    <location>
        <begin position="353"/>
        <end position="373"/>
    </location>
</feature>
<feature type="transmembrane region" description="Helical" evidence="6">
    <location>
        <begin position="155"/>
        <end position="178"/>
    </location>
</feature>
<dbReference type="InterPro" id="IPR011701">
    <property type="entry name" value="MFS"/>
</dbReference>
<accession>A0A679K2C4</accession>
<dbReference type="InterPro" id="IPR020846">
    <property type="entry name" value="MFS_dom"/>
</dbReference>
<dbReference type="SUPFAM" id="SSF103473">
    <property type="entry name" value="MFS general substrate transporter"/>
    <property type="match status" value="1"/>
</dbReference>
<evidence type="ECO:0000256" key="3">
    <source>
        <dbReference type="ARBA" id="ARBA00022692"/>
    </source>
</evidence>
<dbReference type="InterPro" id="IPR036259">
    <property type="entry name" value="MFS_trans_sf"/>
</dbReference>
<geneLocation type="plasmid" evidence="8">
    <name>1</name>
</geneLocation>
<feature type="transmembrane region" description="Helical" evidence="6">
    <location>
        <begin position="65"/>
        <end position="89"/>
    </location>
</feature>
<evidence type="ECO:0000259" key="7">
    <source>
        <dbReference type="PROSITE" id="PS50850"/>
    </source>
</evidence>
<dbReference type="Proteomes" id="UP001055307">
    <property type="component" value="Unassembled WGS sequence"/>
</dbReference>
<dbReference type="GO" id="GO:0022857">
    <property type="term" value="F:transmembrane transporter activity"/>
    <property type="evidence" value="ECO:0007669"/>
    <property type="project" value="InterPro"/>
</dbReference>
<reference evidence="9" key="1">
    <citation type="journal article" date="2016" name="Front. Microbiol.">
        <title>Genome Sequence of the Piezophilic, Mesophilic Sulfate-Reducing Bacterium Desulfovibrio indicus J2T.</title>
        <authorList>
            <person name="Cao J."/>
            <person name="Maignien L."/>
            <person name="Shao Z."/>
            <person name="Alain K."/>
            <person name="Jebbar M."/>
        </authorList>
    </citation>
    <scope>NUCLEOTIDE SEQUENCE</scope>
    <source>
        <strain evidence="9">DSM 21893</strain>
    </source>
</reference>
<organism evidence="8">
    <name type="scientific">Methylobacterium bullatum</name>
    <dbReference type="NCBI Taxonomy" id="570505"/>
    <lineage>
        <taxon>Bacteria</taxon>
        <taxon>Pseudomonadati</taxon>
        <taxon>Pseudomonadota</taxon>
        <taxon>Alphaproteobacteria</taxon>
        <taxon>Hyphomicrobiales</taxon>
        <taxon>Methylobacteriaceae</taxon>
        <taxon>Methylobacterium</taxon>
    </lineage>
</organism>
<feature type="transmembrane region" description="Helical" evidence="6">
    <location>
        <begin position="127"/>
        <end position="148"/>
    </location>
</feature>
<evidence type="ECO:0000256" key="6">
    <source>
        <dbReference type="SAM" id="Phobius"/>
    </source>
</evidence>
<feature type="transmembrane region" description="Helical" evidence="6">
    <location>
        <begin position="385"/>
        <end position="407"/>
    </location>
</feature>
<evidence type="ECO:0000256" key="1">
    <source>
        <dbReference type="ARBA" id="ARBA00004141"/>
    </source>
</evidence>
<reference evidence="8" key="2">
    <citation type="submission" date="2019-12" db="EMBL/GenBank/DDBJ databases">
        <authorList>
            <person name="Cremers G."/>
        </authorList>
    </citation>
    <scope>NUCLEOTIDE SEQUENCE</scope>
    <source>
        <strain evidence="8">Mbul2</strain>
        <plasmid evidence="8">1</plasmid>
    </source>
</reference>
<proteinExistence type="predicted"/>
<evidence type="ECO:0000313" key="9">
    <source>
        <dbReference type="EMBL" id="GJD37853.1"/>
    </source>
</evidence>
<feature type="transmembrane region" description="Helical" evidence="6">
    <location>
        <begin position="101"/>
        <end position="121"/>
    </location>
</feature>
<dbReference type="PANTHER" id="PTHR43791">
    <property type="entry name" value="PERMEASE-RELATED"/>
    <property type="match status" value="1"/>
</dbReference>
<evidence type="ECO:0000313" key="8">
    <source>
        <dbReference type="EMBL" id="CAA2139094.1"/>
    </source>
</evidence>
<keyword evidence="4 6" id="KW-1133">Transmembrane helix</keyword>
<gene>
    <name evidence="8" type="primary">ttuB_1</name>
    <name evidence="8" type="ORF">MBLL_01457</name>
    <name evidence="9" type="ORF">OICFNHDK_0292</name>
</gene>
<feature type="transmembrane region" description="Helical" evidence="6">
    <location>
        <begin position="261"/>
        <end position="283"/>
    </location>
</feature>
<feature type="transmembrane region" description="Helical" evidence="6">
    <location>
        <begin position="295"/>
        <end position="315"/>
    </location>
</feature>
<dbReference type="AlphaFoldDB" id="A0A679K2C4"/>
<keyword evidence="10" id="KW-1185">Reference proteome</keyword>
<dbReference type="GO" id="GO:0016020">
    <property type="term" value="C:membrane"/>
    <property type="evidence" value="ECO:0007669"/>
    <property type="project" value="UniProtKB-SubCell"/>
</dbReference>
<dbReference type="RefSeq" id="WP_238253718.1">
    <property type="nucleotide sequence ID" value="NZ_BPQF01000002.1"/>
</dbReference>
<feature type="transmembrane region" description="Helical" evidence="6">
    <location>
        <begin position="419"/>
        <end position="439"/>
    </location>
</feature>
<dbReference type="PANTHER" id="PTHR43791:SF36">
    <property type="entry name" value="TRANSPORTER, PUTATIVE (AFU_ORTHOLOGUE AFUA_6G08340)-RELATED"/>
    <property type="match status" value="1"/>
</dbReference>
<evidence type="ECO:0000256" key="4">
    <source>
        <dbReference type="ARBA" id="ARBA00022989"/>
    </source>
</evidence>
<evidence type="ECO:0000256" key="2">
    <source>
        <dbReference type="ARBA" id="ARBA00022448"/>
    </source>
</evidence>
<keyword evidence="5 6" id="KW-0472">Membrane</keyword>